<evidence type="ECO:0000256" key="3">
    <source>
        <dbReference type="ARBA" id="ARBA00022617"/>
    </source>
</evidence>
<keyword evidence="5" id="KW-0560">Oxidoreductase</keyword>
<evidence type="ECO:0000256" key="4">
    <source>
        <dbReference type="ARBA" id="ARBA00022723"/>
    </source>
</evidence>
<dbReference type="PANTHER" id="PTHR30521">
    <property type="entry name" value="DEFERROCHELATASE/PEROXIDASE"/>
    <property type="match status" value="1"/>
</dbReference>
<dbReference type="InterPro" id="IPR011008">
    <property type="entry name" value="Dimeric_a/b-barrel"/>
</dbReference>
<dbReference type="PANTHER" id="PTHR30521:SF4">
    <property type="entry name" value="DEFERROCHELATASE"/>
    <property type="match status" value="1"/>
</dbReference>
<comment type="caution">
    <text evidence="7">The sequence shown here is derived from an EMBL/GenBank/DDBJ whole genome shotgun (WGS) entry which is preliminary data.</text>
</comment>
<evidence type="ECO:0000256" key="2">
    <source>
        <dbReference type="ARBA" id="ARBA00022559"/>
    </source>
</evidence>
<protein>
    <recommendedName>
        <fullName evidence="9">Peroxidase</fullName>
    </recommendedName>
</protein>
<evidence type="ECO:0000256" key="6">
    <source>
        <dbReference type="ARBA" id="ARBA00023004"/>
    </source>
</evidence>
<evidence type="ECO:0000313" key="8">
    <source>
        <dbReference type="Proteomes" id="UP000681594"/>
    </source>
</evidence>
<evidence type="ECO:0000313" key="7">
    <source>
        <dbReference type="EMBL" id="MBP0445829.1"/>
    </source>
</evidence>
<dbReference type="PROSITE" id="PS51404">
    <property type="entry name" value="DYP_PEROXIDASE"/>
    <property type="match status" value="1"/>
</dbReference>
<keyword evidence="3" id="KW-0349">Heme</keyword>
<evidence type="ECO:0008006" key="9">
    <source>
        <dbReference type="Google" id="ProtNLM"/>
    </source>
</evidence>
<keyword evidence="2" id="KW-0575">Peroxidase</keyword>
<name>A0ABS4AFM4_9PROT</name>
<keyword evidence="6" id="KW-0408">Iron</keyword>
<sequence>MAPPALTEAKPSAWALAPDVAEQTQGFVASSFGWLPEGRALLLDATGAQKGWLGALRAAAPITDAALRPREARGDRAAAIAFTFSGLCTLGLDPEALASFARPFREGMFQIDRARRLGDRRFGEWQKTVRDGGPEWSGNPETPALPKPARAYATAYVDDSAEAEPEPSPLTAHALLLLYARTDADAGAWAGEVAAVLGRFGVATVRALELEMNVEQRDEATGVSREHFGFADGLSQPIPYDDDPGSRAVERGGVPVAEGDRVHGVRLGEILLGFRNAYGELPPVPGVARPDAQPGSRPSAEMADAWRRLPPHPEAEGFGDLGKHGTYLVVRQLSQDVPAFWASMGAAAARLNAAAPELPEPVTADWMAARVVGRTRDGHLLCPKGPRPGLPPAGSPDNDFLFLQDDPHGLGCPLGSHVRRGHPRDGLSATPGDAETLLRAANNHRILRRARKYGPSYETAPEEKERGLLFMCLNTDIARHFEFVQQTWLLNRDFAGLRDEQDPLVGPKGRFTIPAEPFRHALQVETFIRLMGGEYFFLPGIAALDYIAATEREGNAT</sequence>
<dbReference type="Proteomes" id="UP000681594">
    <property type="component" value="Unassembled WGS sequence"/>
</dbReference>
<evidence type="ECO:0000256" key="1">
    <source>
        <dbReference type="ARBA" id="ARBA00001970"/>
    </source>
</evidence>
<evidence type="ECO:0000256" key="5">
    <source>
        <dbReference type="ARBA" id="ARBA00023002"/>
    </source>
</evidence>
<gene>
    <name evidence="7" type="ORF">J8J14_13700</name>
</gene>
<dbReference type="EMBL" id="JAGIZB010000012">
    <property type="protein sequence ID" value="MBP0445829.1"/>
    <property type="molecule type" value="Genomic_DNA"/>
</dbReference>
<reference evidence="7 8" key="1">
    <citation type="submission" date="2021-03" db="EMBL/GenBank/DDBJ databases">
        <authorList>
            <person name="So Y."/>
        </authorList>
    </citation>
    <scope>NUCLEOTIDE SEQUENCE [LARGE SCALE GENOMIC DNA]</scope>
    <source>
        <strain evidence="7 8">SSH11</strain>
    </source>
</reference>
<keyword evidence="8" id="KW-1185">Reference proteome</keyword>
<organism evidence="7 8">
    <name type="scientific">Pararoseomonas baculiformis</name>
    <dbReference type="NCBI Taxonomy" id="2820812"/>
    <lineage>
        <taxon>Bacteria</taxon>
        <taxon>Pseudomonadati</taxon>
        <taxon>Pseudomonadota</taxon>
        <taxon>Alphaproteobacteria</taxon>
        <taxon>Acetobacterales</taxon>
        <taxon>Acetobacteraceae</taxon>
        <taxon>Pararoseomonas</taxon>
    </lineage>
</organism>
<accession>A0ABS4AFM4</accession>
<keyword evidence="4" id="KW-0479">Metal-binding</keyword>
<comment type="cofactor">
    <cofactor evidence="1">
        <name>heme b</name>
        <dbReference type="ChEBI" id="CHEBI:60344"/>
    </cofactor>
</comment>
<proteinExistence type="predicted"/>
<dbReference type="SUPFAM" id="SSF54909">
    <property type="entry name" value="Dimeric alpha+beta barrel"/>
    <property type="match status" value="1"/>
</dbReference>
<dbReference type="InterPro" id="IPR006314">
    <property type="entry name" value="Dyp_peroxidase"/>
</dbReference>